<dbReference type="InterPro" id="IPR003594">
    <property type="entry name" value="HATPase_dom"/>
</dbReference>
<accession>A0A4T0FNJ7</accession>
<evidence type="ECO:0000256" key="2">
    <source>
        <dbReference type="ARBA" id="ARBA00022679"/>
    </source>
</evidence>
<evidence type="ECO:0000256" key="5">
    <source>
        <dbReference type="ARBA" id="ARBA00022840"/>
    </source>
</evidence>
<keyword evidence="4 8" id="KW-0418">Kinase</keyword>
<evidence type="ECO:0000256" key="7">
    <source>
        <dbReference type="ARBA" id="ARBA00048201"/>
    </source>
</evidence>
<keyword evidence="2 8" id="KW-0808">Transferase</keyword>
<dbReference type="GO" id="GO:0010906">
    <property type="term" value="P:regulation of glucose metabolic process"/>
    <property type="evidence" value="ECO:0007669"/>
    <property type="project" value="TreeGrafter"/>
</dbReference>
<keyword evidence="3 8" id="KW-0547">Nucleotide-binding</keyword>
<evidence type="ECO:0000256" key="8">
    <source>
        <dbReference type="RuleBase" id="RU366032"/>
    </source>
</evidence>
<comment type="similarity">
    <text evidence="1 8">Belongs to the PDK/BCKDK protein kinase family.</text>
</comment>
<comment type="caution">
    <text evidence="10">The sequence shown here is derived from an EMBL/GenBank/DDBJ whole genome shotgun (WGS) entry which is preliminary data.</text>
</comment>
<name>A0A4T0FNJ7_9BASI</name>
<dbReference type="InterPro" id="IPR036784">
    <property type="entry name" value="AK/P_DHK_N_sf"/>
</dbReference>
<dbReference type="SUPFAM" id="SSF55874">
    <property type="entry name" value="ATPase domain of HSP90 chaperone/DNA topoisomerase II/histidine kinase"/>
    <property type="match status" value="1"/>
</dbReference>
<dbReference type="EMBL" id="SPNW01000039">
    <property type="protein sequence ID" value="TIA88366.1"/>
    <property type="molecule type" value="Genomic_DNA"/>
</dbReference>
<dbReference type="Pfam" id="PF02518">
    <property type="entry name" value="HATPase_c"/>
    <property type="match status" value="1"/>
</dbReference>
<dbReference type="InterPro" id="IPR005467">
    <property type="entry name" value="His_kinase_dom"/>
</dbReference>
<dbReference type="AlphaFoldDB" id="A0A4T0FNJ7"/>
<dbReference type="InterPro" id="IPR004358">
    <property type="entry name" value="Sig_transdc_His_kin-like_C"/>
</dbReference>
<gene>
    <name evidence="10" type="ORF">E3P99_02656</name>
</gene>
<dbReference type="PANTHER" id="PTHR11947">
    <property type="entry name" value="PYRUVATE DEHYDROGENASE KINASE"/>
    <property type="match status" value="1"/>
</dbReference>
<comment type="catalytic activity">
    <reaction evidence="7">
        <text>L-seryl-[pyruvate dehydrogenase E1 alpha subunit] + ATP = O-phospho-L-seryl-[pyruvate dehydrogenase E1 alpha subunit] + ADP + H(+)</text>
        <dbReference type="Rhea" id="RHEA:23052"/>
        <dbReference type="Rhea" id="RHEA-COMP:13689"/>
        <dbReference type="Rhea" id="RHEA-COMP:13690"/>
        <dbReference type="ChEBI" id="CHEBI:15378"/>
        <dbReference type="ChEBI" id="CHEBI:29999"/>
        <dbReference type="ChEBI" id="CHEBI:30616"/>
        <dbReference type="ChEBI" id="CHEBI:83421"/>
        <dbReference type="ChEBI" id="CHEBI:456216"/>
        <dbReference type="EC" id="2.7.11.2"/>
    </reaction>
</comment>
<protein>
    <recommendedName>
        <fullName evidence="8">Protein-serine/threonine kinase</fullName>
        <ecNumber evidence="8">2.7.11.-</ecNumber>
    </recommendedName>
</protein>
<feature type="domain" description="Histidine kinase" evidence="9">
    <location>
        <begin position="284"/>
        <end position="413"/>
    </location>
</feature>
<sequence>MSASSAFYNITPKLWNKLTHFSSFPQTGISLQQMVMFGSNPSQGTLLRAGNFLSVRKVLGWYAHSFDELIHFPPPNISPQVRNQLFSQSMKGHKLPEAKPNLAQLQDEHTPGPVSHAAINSLNNGNKHRRIPIEYRYHAETPNVEWPPEVRQYNENFTKCLEGIKKRHDSVVPTIAQGVLEYKKHRQHSNKGVDTDIQSFLDRFYMSRIGIRFLIGQHIALNTSHQPKDYVGIICKKTNVRDVCDEAIDNARFIAEDHYALFKPPQVQLICPKDLEISYVPGHLNHIVFEIIKNSLRAVIERFGVDAEDQMPPIKVIVAAGNEDITIKISDEGGGIPRSAIPLIWTYMYTTMEGSGLDPEFEQSGSDYKAPMAGLGYGLPLSRLYARYFGGDLRLISMEGYGTDVYIHLNRLSSSAEPLQ</sequence>
<dbReference type="Gene3D" id="3.30.565.10">
    <property type="entry name" value="Histidine kinase-like ATPase, C-terminal domain"/>
    <property type="match status" value="1"/>
</dbReference>
<comment type="subcellular location">
    <subcellularLocation>
        <location evidence="8">Mitochondrion matrix</location>
    </subcellularLocation>
</comment>
<evidence type="ECO:0000259" key="9">
    <source>
        <dbReference type="PROSITE" id="PS50109"/>
    </source>
</evidence>
<dbReference type="Gene3D" id="1.20.140.20">
    <property type="entry name" value="Alpha-ketoacid/pyruvate dehydrogenase kinase, N-terminal domain"/>
    <property type="match status" value="2"/>
</dbReference>
<dbReference type="GO" id="GO:0005759">
    <property type="term" value="C:mitochondrial matrix"/>
    <property type="evidence" value="ECO:0007669"/>
    <property type="project" value="UniProtKB-SubCell"/>
</dbReference>
<dbReference type="SUPFAM" id="SSF69012">
    <property type="entry name" value="alpha-ketoacid dehydrogenase kinase, N-terminal domain"/>
    <property type="match status" value="1"/>
</dbReference>
<dbReference type="SMART" id="SM00387">
    <property type="entry name" value="HATPase_c"/>
    <property type="match status" value="1"/>
</dbReference>
<keyword evidence="11" id="KW-1185">Reference proteome</keyword>
<dbReference type="InterPro" id="IPR039028">
    <property type="entry name" value="BCKD/PDK"/>
</dbReference>
<dbReference type="CDD" id="cd16929">
    <property type="entry name" value="HATPase_PDK-like"/>
    <property type="match status" value="1"/>
</dbReference>
<dbReference type="EC" id="2.7.11.-" evidence="8"/>
<evidence type="ECO:0000313" key="11">
    <source>
        <dbReference type="Proteomes" id="UP000310189"/>
    </source>
</evidence>
<dbReference type="OrthoDB" id="241648at2759"/>
<evidence type="ECO:0000256" key="3">
    <source>
        <dbReference type="ARBA" id="ARBA00022741"/>
    </source>
</evidence>
<reference evidence="10 11" key="1">
    <citation type="submission" date="2019-03" db="EMBL/GenBank/DDBJ databases">
        <title>Sequencing 23 genomes of Wallemia ichthyophaga.</title>
        <authorList>
            <person name="Gostincar C."/>
        </authorList>
    </citation>
    <scope>NUCLEOTIDE SEQUENCE [LARGE SCALE GENOMIC DNA]</scope>
    <source>
        <strain evidence="10 11">EXF-5753</strain>
    </source>
</reference>
<dbReference type="GO" id="GO:0004740">
    <property type="term" value="F:pyruvate dehydrogenase (acetyl-transferring) kinase activity"/>
    <property type="evidence" value="ECO:0007669"/>
    <property type="project" value="UniProtKB-EC"/>
</dbReference>
<dbReference type="Proteomes" id="UP000310189">
    <property type="component" value="Unassembled WGS sequence"/>
</dbReference>
<dbReference type="PRINTS" id="PR00344">
    <property type="entry name" value="BCTRLSENSOR"/>
</dbReference>
<organism evidence="10 11">
    <name type="scientific">Wallemia hederae</name>
    <dbReference type="NCBI Taxonomy" id="1540922"/>
    <lineage>
        <taxon>Eukaryota</taxon>
        <taxon>Fungi</taxon>
        <taxon>Dikarya</taxon>
        <taxon>Basidiomycota</taxon>
        <taxon>Wallemiomycotina</taxon>
        <taxon>Wallemiomycetes</taxon>
        <taxon>Wallemiales</taxon>
        <taxon>Wallemiaceae</taxon>
        <taxon>Wallemia</taxon>
    </lineage>
</organism>
<proteinExistence type="inferred from homology"/>
<dbReference type="GO" id="GO:0005524">
    <property type="term" value="F:ATP binding"/>
    <property type="evidence" value="ECO:0007669"/>
    <property type="project" value="UniProtKB-UniRule"/>
</dbReference>
<keyword evidence="6 8" id="KW-0496">Mitochondrion</keyword>
<dbReference type="PANTHER" id="PTHR11947:SF3">
    <property type="entry name" value="[PYRUVATE DEHYDROGENASE (ACETYL-TRANSFERRING)] KINASE, MITOCHONDRIAL"/>
    <property type="match status" value="1"/>
</dbReference>
<evidence type="ECO:0000256" key="4">
    <source>
        <dbReference type="ARBA" id="ARBA00022777"/>
    </source>
</evidence>
<dbReference type="PROSITE" id="PS50109">
    <property type="entry name" value="HIS_KIN"/>
    <property type="match status" value="1"/>
</dbReference>
<evidence type="ECO:0000256" key="1">
    <source>
        <dbReference type="ARBA" id="ARBA00006155"/>
    </source>
</evidence>
<dbReference type="Pfam" id="PF10436">
    <property type="entry name" value="BCDHK_Adom3"/>
    <property type="match status" value="1"/>
</dbReference>
<keyword evidence="5 8" id="KW-0067">ATP-binding</keyword>
<dbReference type="InterPro" id="IPR036890">
    <property type="entry name" value="HATPase_C_sf"/>
</dbReference>
<evidence type="ECO:0000313" key="10">
    <source>
        <dbReference type="EMBL" id="TIA88366.1"/>
    </source>
</evidence>
<evidence type="ECO:0000256" key="6">
    <source>
        <dbReference type="ARBA" id="ARBA00023128"/>
    </source>
</evidence>
<dbReference type="InterPro" id="IPR018955">
    <property type="entry name" value="BCDHK/PDK_N"/>
</dbReference>